<dbReference type="OrthoDB" id="9905670at2"/>
<evidence type="ECO:0000313" key="2">
    <source>
        <dbReference type="Proteomes" id="UP000293764"/>
    </source>
</evidence>
<name>A0A4Q5MZ30_9MICO</name>
<sequence>MGTRDSNVMAGRPEHDRATIEAARDHVEVANPDPLLDRVQLAVYLGISERRARTLIEERRIEVVAIGRLLRVRRSTADRLIEACTTPAQRPVRTDSFGRETWLRILT</sequence>
<proteinExistence type="predicted"/>
<dbReference type="GO" id="GO:0003677">
    <property type="term" value="F:DNA binding"/>
    <property type="evidence" value="ECO:0007669"/>
    <property type="project" value="UniProtKB-KW"/>
</dbReference>
<evidence type="ECO:0000313" key="1">
    <source>
        <dbReference type="EMBL" id="RYV50975.1"/>
    </source>
</evidence>
<dbReference type="RefSeq" id="WP_130102680.1">
    <property type="nucleotide sequence ID" value="NZ_SDWW01000023.1"/>
</dbReference>
<reference evidence="1 2" key="1">
    <citation type="submission" date="2019-01" db="EMBL/GenBank/DDBJ databases">
        <title>Novel species of Cellulomonas.</title>
        <authorList>
            <person name="Liu Q."/>
            <person name="Xin Y.-H."/>
        </authorList>
    </citation>
    <scope>NUCLEOTIDE SEQUENCE [LARGE SCALE GENOMIC DNA]</scope>
    <source>
        <strain evidence="1 2">HLT2-17</strain>
    </source>
</reference>
<gene>
    <name evidence="1" type="ORF">EUA98_10735</name>
</gene>
<protein>
    <submittedName>
        <fullName evidence="1">DNA-binding protein</fullName>
    </submittedName>
</protein>
<organism evidence="1 2">
    <name type="scientific">Pengzhenrongella frigida</name>
    <dbReference type="NCBI Taxonomy" id="1259133"/>
    <lineage>
        <taxon>Bacteria</taxon>
        <taxon>Bacillati</taxon>
        <taxon>Actinomycetota</taxon>
        <taxon>Actinomycetes</taxon>
        <taxon>Micrococcales</taxon>
        <taxon>Pengzhenrongella</taxon>
    </lineage>
</organism>
<comment type="caution">
    <text evidence="1">The sequence shown here is derived from an EMBL/GenBank/DDBJ whole genome shotgun (WGS) entry which is preliminary data.</text>
</comment>
<dbReference type="Proteomes" id="UP000293764">
    <property type="component" value="Unassembled WGS sequence"/>
</dbReference>
<keyword evidence="2" id="KW-1185">Reference proteome</keyword>
<keyword evidence="1" id="KW-0238">DNA-binding</keyword>
<dbReference type="EMBL" id="SDWW01000023">
    <property type="protein sequence ID" value="RYV50975.1"/>
    <property type="molecule type" value="Genomic_DNA"/>
</dbReference>
<dbReference type="AlphaFoldDB" id="A0A4Q5MZ30"/>
<accession>A0A4Q5MZ30</accession>